<dbReference type="PANTHER" id="PTHR44846">
    <property type="entry name" value="MANNOSYL-D-GLYCERATE TRANSPORT/METABOLISM SYSTEM REPRESSOR MNGR-RELATED"/>
    <property type="match status" value="1"/>
</dbReference>
<dbReference type="RefSeq" id="WP_182621307.1">
    <property type="nucleotide sequence ID" value="NZ_JACIUV010000001.1"/>
</dbReference>
<dbReference type="EMBL" id="JACIUV010000001">
    <property type="protein sequence ID" value="MBB1115937.1"/>
    <property type="molecule type" value="Genomic_DNA"/>
</dbReference>
<dbReference type="GO" id="GO:0003700">
    <property type="term" value="F:DNA-binding transcription factor activity"/>
    <property type="evidence" value="ECO:0007669"/>
    <property type="project" value="InterPro"/>
</dbReference>
<dbReference type="InterPro" id="IPR050679">
    <property type="entry name" value="Bact_HTH_transcr_reg"/>
</dbReference>
<sequence>MSQQDALTSLLSANAHKLLRNDLPTPLYHQMFSLLRDRILSGEIARGMRIPTEFDLADSFGVSRITAKRALDELAAEGLVERRRGKGTHVIHRSRPKPMHSPLTGLIETLEVMAEHTRVKMLQFRRAVPPEPIRALFDTGPREPLVQAIRLRLRNDTPLGYYVSWTRTDNDEVFNEARLANTARLTLFKEMGIALKQVEQVLSAVNADAVAALHLKVEPGTALLALERRSYDAEGQLVDLLNIQYRPDQFTYQMTLDMESDIQAQG</sequence>
<feature type="domain" description="HTH gntR-type" evidence="4">
    <location>
        <begin position="25"/>
        <end position="93"/>
    </location>
</feature>
<dbReference type="PROSITE" id="PS50949">
    <property type="entry name" value="HTH_GNTR"/>
    <property type="match status" value="1"/>
</dbReference>
<dbReference type="Proteomes" id="UP000550609">
    <property type="component" value="Unassembled WGS sequence"/>
</dbReference>
<protein>
    <submittedName>
        <fullName evidence="5">GntR family transcriptional regulator</fullName>
    </submittedName>
</protein>
<dbReference type="GO" id="GO:0003677">
    <property type="term" value="F:DNA binding"/>
    <property type="evidence" value="ECO:0007669"/>
    <property type="project" value="UniProtKB-KW"/>
</dbReference>
<dbReference type="PANTHER" id="PTHR44846:SF1">
    <property type="entry name" value="MANNOSYL-D-GLYCERATE TRANSPORT_METABOLISM SYSTEM REPRESSOR MNGR-RELATED"/>
    <property type="match status" value="1"/>
</dbReference>
<dbReference type="InterPro" id="IPR036390">
    <property type="entry name" value="WH_DNA-bd_sf"/>
</dbReference>
<evidence type="ECO:0000313" key="5">
    <source>
        <dbReference type="EMBL" id="MBB1115937.1"/>
    </source>
</evidence>
<name>A0A7W3YUB2_9GAMM</name>
<evidence type="ECO:0000256" key="1">
    <source>
        <dbReference type="ARBA" id="ARBA00023015"/>
    </source>
</evidence>
<organism evidence="5 6">
    <name type="scientific">Stenotrophomonas koreensis</name>
    <dbReference type="NCBI Taxonomy" id="266128"/>
    <lineage>
        <taxon>Bacteria</taxon>
        <taxon>Pseudomonadati</taxon>
        <taxon>Pseudomonadota</taxon>
        <taxon>Gammaproteobacteria</taxon>
        <taxon>Lysobacterales</taxon>
        <taxon>Lysobacteraceae</taxon>
        <taxon>Stenotrophomonas</taxon>
    </lineage>
</organism>
<evidence type="ECO:0000259" key="4">
    <source>
        <dbReference type="PROSITE" id="PS50949"/>
    </source>
</evidence>
<dbReference type="InterPro" id="IPR000524">
    <property type="entry name" value="Tscrpt_reg_HTH_GntR"/>
</dbReference>
<dbReference type="Pfam" id="PF07702">
    <property type="entry name" value="UTRA"/>
    <property type="match status" value="1"/>
</dbReference>
<proteinExistence type="predicted"/>
<dbReference type="SUPFAM" id="SSF46785">
    <property type="entry name" value="Winged helix' DNA-binding domain"/>
    <property type="match status" value="1"/>
</dbReference>
<dbReference type="Pfam" id="PF00392">
    <property type="entry name" value="GntR"/>
    <property type="match status" value="1"/>
</dbReference>
<dbReference type="Gene3D" id="3.40.1410.10">
    <property type="entry name" value="Chorismate lyase-like"/>
    <property type="match status" value="1"/>
</dbReference>
<dbReference type="InterPro" id="IPR036388">
    <property type="entry name" value="WH-like_DNA-bd_sf"/>
</dbReference>
<dbReference type="InterPro" id="IPR028978">
    <property type="entry name" value="Chorismate_lyase_/UTRA_dom_sf"/>
</dbReference>
<dbReference type="CDD" id="cd07377">
    <property type="entry name" value="WHTH_GntR"/>
    <property type="match status" value="1"/>
</dbReference>
<dbReference type="SUPFAM" id="SSF64288">
    <property type="entry name" value="Chorismate lyase-like"/>
    <property type="match status" value="1"/>
</dbReference>
<accession>A0A7W3YUB2</accession>
<dbReference type="PRINTS" id="PR00035">
    <property type="entry name" value="HTHGNTR"/>
</dbReference>
<evidence type="ECO:0000313" key="6">
    <source>
        <dbReference type="Proteomes" id="UP000550609"/>
    </source>
</evidence>
<dbReference type="SMART" id="SM00345">
    <property type="entry name" value="HTH_GNTR"/>
    <property type="match status" value="1"/>
</dbReference>
<dbReference type="GO" id="GO:0045892">
    <property type="term" value="P:negative regulation of DNA-templated transcription"/>
    <property type="evidence" value="ECO:0007669"/>
    <property type="project" value="TreeGrafter"/>
</dbReference>
<dbReference type="AlphaFoldDB" id="A0A7W3YUB2"/>
<comment type="caution">
    <text evidence="5">The sequence shown here is derived from an EMBL/GenBank/DDBJ whole genome shotgun (WGS) entry which is preliminary data.</text>
</comment>
<evidence type="ECO:0000256" key="2">
    <source>
        <dbReference type="ARBA" id="ARBA00023125"/>
    </source>
</evidence>
<keyword evidence="2" id="KW-0238">DNA-binding</keyword>
<gene>
    <name evidence="5" type="ORF">H4O09_02500</name>
</gene>
<dbReference type="InterPro" id="IPR011663">
    <property type="entry name" value="UTRA"/>
</dbReference>
<keyword evidence="1" id="KW-0805">Transcription regulation</keyword>
<dbReference type="SMART" id="SM00866">
    <property type="entry name" value="UTRA"/>
    <property type="match status" value="1"/>
</dbReference>
<evidence type="ECO:0000256" key="3">
    <source>
        <dbReference type="ARBA" id="ARBA00023163"/>
    </source>
</evidence>
<keyword evidence="3" id="KW-0804">Transcription</keyword>
<dbReference type="Gene3D" id="1.10.10.10">
    <property type="entry name" value="Winged helix-like DNA-binding domain superfamily/Winged helix DNA-binding domain"/>
    <property type="match status" value="1"/>
</dbReference>
<reference evidence="5 6" key="1">
    <citation type="submission" date="2020-08" db="EMBL/GenBank/DDBJ databases">
        <title>Stenotrophomonas sp. W1S232.</title>
        <authorList>
            <person name="Deng Y."/>
        </authorList>
    </citation>
    <scope>NUCLEOTIDE SEQUENCE [LARGE SCALE GENOMIC DNA]</scope>
    <source>
        <strain evidence="5 6">W1S232</strain>
    </source>
</reference>